<dbReference type="PANTHER" id="PTHR33175">
    <property type="entry name" value="DNA-BINDING PROTEIN HU"/>
    <property type="match status" value="1"/>
</dbReference>
<dbReference type="SUPFAM" id="SSF47729">
    <property type="entry name" value="IHF-like DNA-binding proteins"/>
    <property type="match status" value="1"/>
</dbReference>
<evidence type="ECO:0000313" key="3">
    <source>
        <dbReference type="Proteomes" id="UP001153069"/>
    </source>
</evidence>
<protein>
    <submittedName>
        <fullName evidence="2">DNA-binding protein HU 2</fullName>
    </submittedName>
</protein>
<evidence type="ECO:0000256" key="1">
    <source>
        <dbReference type="RuleBase" id="RU003939"/>
    </source>
</evidence>
<dbReference type="GO" id="GO:0005829">
    <property type="term" value="C:cytosol"/>
    <property type="evidence" value="ECO:0007669"/>
    <property type="project" value="TreeGrafter"/>
</dbReference>
<dbReference type="InterPro" id="IPR010992">
    <property type="entry name" value="IHF-like_DNA-bd_dom_sf"/>
</dbReference>
<dbReference type="Gene3D" id="4.10.520.10">
    <property type="entry name" value="IHF-like DNA-binding proteins"/>
    <property type="match status" value="1"/>
</dbReference>
<dbReference type="InterPro" id="IPR000119">
    <property type="entry name" value="Hist_DNA-bd"/>
</dbReference>
<evidence type="ECO:0000313" key="2">
    <source>
        <dbReference type="EMBL" id="CAB9511785.1"/>
    </source>
</evidence>
<accession>A0A9N8E0P0</accession>
<dbReference type="Pfam" id="PF00216">
    <property type="entry name" value="Bac_DNA_binding"/>
    <property type="match status" value="1"/>
</dbReference>
<dbReference type="GO" id="GO:0003677">
    <property type="term" value="F:DNA binding"/>
    <property type="evidence" value="ECO:0007669"/>
    <property type="project" value="UniProtKB-KW"/>
</dbReference>
<dbReference type="Proteomes" id="UP001153069">
    <property type="component" value="Unassembled WGS sequence"/>
</dbReference>
<keyword evidence="3" id="KW-1185">Reference proteome</keyword>
<proteinExistence type="inferred from homology"/>
<dbReference type="GO" id="GO:0030527">
    <property type="term" value="F:structural constituent of chromatin"/>
    <property type="evidence" value="ECO:0007669"/>
    <property type="project" value="InterPro"/>
</dbReference>
<comment type="similarity">
    <text evidence="1">Belongs to the bacterial histone-like protein family.</text>
</comment>
<dbReference type="SMART" id="SM00411">
    <property type="entry name" value="BHL"/>
    <property type="match status" value="1"/>
</dbReference>
<dbReference type="EMBL" id="CAICTM010000502">
    <property type="protein sequence ID" value="CAB9511785.1"/>
    <property type="molecule type" value="Genomic_DNA"/>
</dbReference>
<organism evidence="2 3">
    <name type="scientific">Seminavis robusta</name>
    <dbReference type="NCBI Taxonomy" id="568900"/>
    <lineage>
        <taxon>Eukaryota</taxon>
        <taxon>Sar</taxon>
        <taxon>Stramenopiles</taxon>
        <taxon>Ochrophyta</taxon>
        <taxon>Bacillariophyta</taxon>
        <taxon>Bacillariophyceae</taxon>
        <taxon>Bacillariophycidae</taxon>
        <taxon>Naviculales</taxon>
        <taxon>Naviculaceae</taxon>
        <taxon>Seminavis</taxon>
    </lineage>
</organism>
<keyword evidence="2" id="KW-0238">DNA-binding</keyword>
<name>A0A9N8E0P0_9STRA</name>
<dbReference type="OrthoDB" id="47346at2759"/>
<reference evidence="2" key="1">
    <citation type="submission" date="2020-06" db="EMBL/GenBank/DDBJ databases">
        <authorList>
            <consortium name="Plant Systems Biology data submission"/>
        </authorList>
    </citation>
    <scope>NUCLEOTIDE SEQUENCE</scope>
    <source>
        <strain evidence="2">D6</strain>
    </source>
</reference>
<comment type="caution">
    <text evidence="2">The sequence shown here is derived from an EMBL/GenBank/DDBJ whole genome shotgun (WGS) entry which is preliminary data.</text>
</comment>
<dbReference type="AlphaFoldDB" id="A0A9N8E0P0"/>
<gene>
    <name evidence="2" type="ORF">SEMRO_503_G155770.1</name>
</gene>
<dbReference type="CDD" id="cd13832">
    <property type="entry name" value="IHF"/>
    <property type="match status" value="1"/>
</dbReference>
<sequence length="124" mass="14168">MLSTTRGSAARSLCQHWASQKQCRWMSLEDKSNLNLGDLCENIAEEHNLTKAQSRRIVTSLFDSITQAVADKKKVSISNFGSFESVHAKSREMRNIQTGEKYITAAKERVKFKPYTHFKDEVNK</sequence>
<dbReference type="PANTHER" id="PTHR33175:SF2">
    <property type="entry name" value="INTEGRATION HOST FACTOR SUBUNIT ALPHA"/>
    <property type="match status" value="1"/>
</dbReference>